<name>A0ABV9E285_9ACTN</name>
<evidence type="ECO:0000313" key="11">
    <source>
        <dbReference type="EMBL" id="MFC4565274.1"/>
    </source>
</evidence>
<dbReference type="InterPro" id="IPR023213">
    <property type="entry name" value="CAT-like_dom_sf"/>
</dbReference>
<reference evidence="12" key="1">
    <citation type="journal article" date="2019" name="Int. J. Syst. Evol. Microbiol.">
        <title>The Global Catalogue of Microorganisms (GCM) 10K type strain sequencing project: providing services to taxonomists for standard genome sequencing and annotation.</title>
        <authorList>
            <consortium name="The Broad Institute Genomics Platform"/>
            <consortium name="The Broad Institute Genome Sequencing Center for Infectious Disease"/>
            <person name="Wu L."/>
            <person name="Ma J."/>
        </authorList>
    </citation>
    <scope>NUCLEOTIDE SEQUENCE [LARGE SCALE GENOMIC DNA]</scope>
    <source>
        <strain evidence="12">XZYJ18</strain>
    </source>
</reference>
<dbReference type="SUPFAM" id="SSF52777">
    <property type="entry name" value="CoA-dependent acyltransferases"/>
    <property type="match status" value="2"/>
</dbReference>
<dbReference type="Gene3D" id="3.30.559.10">
    <property type="entry name" value="Chloramphenicol acetyltransferase-like domain"/>
    <property type="match status" value="1"/>
</dbReference>
<dbReference type="PROSITE" id="PS50075">
    <property type="entry name" value="CARRIER"/>
    <property type="match status" value="1"/>
</dbReference>
<dbReference type="NCBIfam" id="TIGR01733">
    <property type="entry name" value="AA-adenyl-dom"/>
    <property type="match status" value="1"/>
</dbReference>
<accession>A0ABV9E285</accession>
<dbReference type="InterPro" id="IPR020845">
    <property type="entry name" value="AMP-binding_CS"/>
</dbReference>
<evidence type="ECO:0000256" key="4">
    <source>
        <dbReference type="ARBA" id="ARBA00016743"/>
    </source>
</evidence>
<keyword evidence="12" id="KW-1185">Reference proteome</keyword>
<dbReference type="Gene3D" id="3.30.559.30">
    <property type="entry name" value="Nonribosomal peptide synthetase, condensation domain"/>
    <property type="match status" value="1"/>
</dbReference>
<evidence type="ECO:0000256" key="9">
    <source>
        <dbReference type="SAM" id="MobiDB-lite"/>
    </source>
</evidence>
<dbReference type="InterPro" id="IPR001242">
    <property type="entry name" value="Condensation_dom"/>
</dbReference>
<dbReference type="SUPFAM" id="SSF56801">
    <property type="entry name" value="Acetyl-CoA synthetase-like"/>
    <property type="match status" value="1"/>
</dbReference>
<evidence type="ECO:0000256" key="8">
    <source>
        <dbReference type="ARBA" id="ARBA00033440"/>
    </source>
</evidence>
<dbReference type="Gene3D" id="1.10.1200.10">
    <property type="entry name" value="ACP-like"/>
    <property type="match status" value="1"/>
</dbReference>
<keyword evidence="6" id="KW-0597">Phosphoprotein</keyword>
<evidence type="ECO:0000256" key="5">
    <source>
        <dbReference type="ARBA" id="ARBA00022450"/>
    </source>
</evidence>
<evidence type="ECO:0000259" key="10">
    <source>
        <dbReference type="PROSITE" id="PS50075"/>
    </source>
</evidence>
<protein>
    <recommendedName>
        <fullName evidence="4">Phenyloxazoline synthase MbtB</fullName>
    </recommendedName>
    <alternativeName>
        <fullName evidence="8">Mycobactin synthetase protein B</fullName>
    </alternativeName>
</protein>
<feature type="domain" description="Carrier" evidence="10">
    <location>
        <begin position="974"/>
        <end position="1050"/>
    </location>
</feature>
<dbReference type="SMART" id="SM00823">
    <property type="entry name" value="PKS_PP"/>
    <property type="match status" value="1"/>
</dbReference>
<evidence type="ECO:0000256" key="3">
    <source>
        <dbReference type="ARBA" id="ARBA00007380"/>
    </source>
</evidence>
<dbReference type="Pfam" id="PF00668">
    <property type="entry name" value="Condensation"/>
    <property type="match status" value="1"/>
</dbReference>
<evidence type="ECO:0000256" key="6">
    <source>
        <dbReference type="ARBA" id="ARBA00022553"/>
    </source>
</evidence>
<feature type="compositionally biased region" description="Pro residues" evidence="9">
    <location>
        <begin position="1"/>
        <end position="14"/>
    </location>
</feature>
<evidence type="ECO:0000313" key="12">
    <source>
        <dbReference type="Proteomes" id="UP001595923"/>
    </source>
</evidence>
<dbReference type="Pfam" id="PF00550">
    <property type="entry name" value="PP-binding"/>
    <property type="match status" value="1"/>
</dbReference>
<dbReference type="EMBL" id="JBHSFQ010000035">
    <property type="protein sequence ID" value="MFC4565274.1"/>
    <property type="molecule type" value="Genomic_DNA"/>
</dbReference>
<dbReference type="InterPro" id="IPR057737">
    <property type="entry name" value="Condensation_MtbB-like"/>
</dbReference>
<dbReference type="InterPro" id="IPR020806">
    <property type="entry name" value="PKS_PP-bd"/>
</dbReference>
<keyword evidence="7" id="KW-0436">Ligase</keyword>
<dbReference type="InterPro" id="IPR036736">
    <property type="entry name" value="ACP-like_sf"/>
</dbReference>
<gene>
    <name evidence="11" type="ORF">ACFO4E_25755</name>
</gene>
<dbReference type="Pfam" id="PF00501">
    <property type="entry name" value="AMP-binding"/>
    <property type="match status" value="1"/>
</dbReference>
<keyword evidence="5" id="KW-0596">Phosphopantetheine</keyword>
<dbReference type="InterPro" id="IPR045851">
    <property type="entry name" value="AMP-bd_C_sf"/>
</dbReference>
<dbReference type="RefSeq" id="WP_378579064.1">
    <property type="nucleotide sequence ID" value="NZ_JBHSFQ010000035.1"/>
</dbReference>
<evidence type="ECO:0000256" key="1">
    <source>
        <dbReference type="ARBA" id="ARBA00001957"/>
    </source>
</evidence>
<dbReference type="InterPro" id="IPR025110">
    <property type="entry name" value="AMP-bd_C"/>
</dbReference>
<comment type="cofactor">
    <cofactor evidence="1">
        <name>pantetheine 4'-phosphate</name>
        <dbReference type="ChEBI" id="CHEBI:47942"/>
    </cofactor>
</comment>
<dbReference type="PROSITE" id="PS00455">
    <property type="entry name" value="AMP_BINDING"/>
    <property type="match status" value="1"/>
</dbReference>
<dbReference type="SUPFAM" id="SSF47336">
    <property type="entry name" value="ACP-like"/>
    <property type="match status" value="1"/>
</dbReference>
<proteinExistence type="inferred from homology"/>
<dbReference type="PANTHER" id="PTHR45527:SF10">
    <property type="entry name" value="PYOCHELIN SYNTHASE PCHF"/>
    <property type="match status" value="1"/>
</dbReference>
<comment type="caution">
    <text evidence="11">The sequence shown here is derived from an EMBL/GenBank/DDBJ whole genome shotgun (WGS) entry which is preliminary data.</text>
</comment>
<sequence>MAPRRPASPYPPAVADPANRFEPFPLTDQQQAYLLGRTGVFELGNVSTHAYYEYEGELDVERFTLAWRRAVARHDVLRAVVLPDEGRQQVLADPGEFTPEIVDLRGTDPAPALREVRERLSHEVRPADVWPLFAVVVSRLDDRRSRVHVSFDALVLDYLSWQLLIADLTRFYDDPGLDLPPLEIGYRDYVLAEAAMEGTDRHRRARDYWHERLPGLPPAPRLPLAEDPATVRRPRWTSRIATLPAPQWTRVKAQAAAAGLTPTSVCLAAFAEVLAVWSDSAHFTLNVPRMNRFPLHPRANELLGEFASFSLLEVDLRDPDATFTDRARRLQRTFWNDLAHQEYSGVRVLRELVRASGGANGALMPVVLTSTIGFTAGERPLLGHVLPRVFAISQTPQVYLDVQIEETAAGLVYNFDAVAELLPPALADRLFAAFGTVLGRLTDSGGWSATGFDLVPPGDHARGGLHGPAREIPGELVQDGFLRHAAADPGATAVITPTVELTYGELHRRAAGLARELRAAGARTDAPVAVVLEKGWEQVVAAYGVLLSGAPYLPIDAGAPEERIRAVVEQAGAEQVIDAAAFAGLTASAATADSVDSPGPSATTADGHRGSPGDLAYVLFTSGSTGRPKGVMVEHRGMVNALHATREEFGVGPADTCLAVTALHHDMSAFDLFGVLGAGGTVVVPDAGRSRDAAHWAELIDAHGVTLWNSVPAMMEMLMESGAAPRSLRAAFLGGDWVPPRLVATLRERAPGAEVVSVGGPTETTLWNIWHRVRPEDLERPSIPYGRPIANTAYHVLDERGADRPDGVVGELYCAGPGVARGYWDDPERTAASFVVRGGTRLYRTGDLGRVLPDGSIEFAGRADAQVKVRGMRIEPGEVEAVLGAQPGVEAAVVVGVPHEGRPGHRALAAYVTGSADPDAVRAAARAALPEHLVPATVTVLAALPLTANGKVDRAALESGAPSPRGGGTEAFTAPRTPLEATIAQEWAEVLGAGPVGASDDFFVLGGDSVTATRVLAGLRDALESPDLPLMALFAGRTVAGMAAALLSAEAEPGRLARVAELYQQVLALSDDEVESELAT</sequence>
<dbReference type="CDD" id="cd19535">
    <property type="entry name" value="Cyc_NRPS"/>
    <property type="match status" value="1"/>
</dbReference>
<evidence type="ECO:0000256" key="2">
    <source>
        <dbReference type="ARBA" id="ARBA00005102"/>
    </source>
</evidence>
<comment type="similarity">
    <text evidence="3">Belongs to the ATP-dependent AMP-binding enzyme family. MbtB subfamily.</text>
</comment>
<dbReference type="Gene3D" id="3.30.300.30">
    <property type="match status" value="1"/>
</dbReference>
<dbReference type="PANTHER" id="PTHR45527">
    <property type="entry name" value="NONRIBOSOMAL PEPTIDE SYNTHETASE"/>
    <property type="match status" value="1"/>
</dbReference>
<dbReference type="InterPro" id="IPR000873">
    <property type="entry name" value="AMP-dep_synth/lig_dom"/>
</dbReference>
<dbReference type="Proteomes" id="UP001595923">
    <property type="component" value="Unassembled WGS sequence"/>
</dbReference>
<dbReference type="InterPro" id="IPR010071">
    <property type="entry name" value="AA_adenyl_dom"/>
</dbReference>
<dbReference type="Gene3D" id="3.40.50.12780">
    <property type="entry name" value="N-terminal domain of ligase-like"/>
    <property type="match status" value="1"/>
</dbReference>
<feature type="region of interest" description="Disordered" evidence="9">
    <location>
        <begin position="591"/>
        <end position="610"/>
    </location>
</feature>
<comment type="pathway">
    <text evidence="2">Siderophore biosynthesis; mycobactin biosynthesis.</text>
</comment>
<dbReference type="InterPro" id="IPR042099">
    <property type="entry name" value="ANL_N_sf"/>
</dbReference>
<dbReference type="Pfam" id="PF13193">
    <property type="entry name" value="AMP-binding_C"/>
    <property type="match status" value="1"/>
</dbReference>
<dbReference type="InterPro" id="IPR009081">
    <property type="entry name" value="PP-bd_ACP"/>
</dbReference>
<feature type="region of interest" description="Disordered" evidence="9">
    <location>
        <begin position="1"/>
        <end position="20"/>
    </location>
</feature>
<organism evidence="11 12">
    <name type="scientific">Nocardiopsis mangrovi</name>
    <dbReference type="NCBI Taxonomy" id="1179818"/>
    <lineage>
        <taxon>Bacteria</taxon>
        <taxon>Bacillati</taxon>
        <taxon>Actinomycetota</taxon>
        <taxon>Actinomycetes</taxon>
        <taxon>Streptosporangiales</taxon>
        <taxon>Nocardiopsidaceae</taxon>
        <taxon>Nocardiopsis</taxon>
    </lineage>
</organism>
<evidence type="ECO:0000256" key="7">
    <source>
        <dbReference type="ARBA" id="ARBA00022598"/>
    </source>
</evidence>